<evidence type="ECO:0000313" key="11">
    <source>
        <dbReference type="EMBL" id="SET80722.1"/>
    </source>
</evidence>
<evidence type="ECO:0000313" key="12">
    <source>
        <dbReference type="Proteomes" id="UP000199308"/>
    </source>
</evidence>
<dbReference type="SUPFAM" id="SSF54292">
    <property type="entry name" value="2Fe-2S ferredoxin-like"/>
    <property type="match status" value="1"/>
</dbReference>
<gene>
    <name evidence="11" type="ORF">SAMN05660429_02737</name>
</gene>
<reference evidence="11 12" key="1">
    <citation type="submission" date="2016-10" db="EMBL/GenBank/DDBJ databases">
        <authorList>
            <person name="de Groot N.N."/>
        </authorList>
    </citation>
    <scope>NUCLEOTIDE SEQUENCE [LARGE SCALE GENOMIC DNA]</scope>
    <source>
        <strain evidence="11 12">DSM 19706</strain>
    </source>
</reference>
<dbReference type="Proteomes" id="UP000199308">
    <property type="component" value="Unassembled WGS sequence"/>
</dbReference>
<evidence type="ECO:0000256" key="5">
    <source>
        <dbReference type="ARBA" id="ARBA00022982"/>
    </source>
</evidence>
<keyword evidence="8" id="KW-0830">Ubiquinone</keyword>
<organism evidence="11 12">
    <name type="scientific">Thalassotalea agarivorans</name>
    <name type="common">Thalassomonas agarivorans</name>
    <dbReference type="NCBI Taxonomy" id="349064"/>
    <lineage>
        <taxon>Bacteria</taxon>
        <taxon>Pseudomonadati</taxon>
        <taxon>Pseudomonadota</taxon>
        <taxon>Gammaproteobacteria</taxon>
        <taxon>Alteromonadales</taxon>
        <taxon>Colwelliaceae</taxon>
        <taxon>Thalassotalea</taxon>
    </lineage>
</organism>
<evidence type="ECO:0000256" key="9">
    <source>
        <dbReference type="ARBA" id="ARBA00034078"/>
    </source>
</evidence>
<name>A0A1I0HA87_THASX</name>
<dbReference type="STRING" id="349064.SAMN05660429_02737"/>
<keyword evidence="7" id="KW-0411">Iron-sulfur</keyword>
<evidence type="ECO:0000256" key="6">
    <source>
        <dbReference type="ARBA" id="ARBA00023004"/>
    </source>
</evidence>
<dbReference type="AlphaFoldDB" id="A0A1I0HA87"/>
<keyword evidence="6" id="KW-0408">Iron</keyword>
<keyword evidence="12" id="KW-1185">Reference proteome</keyword>
<dbReference type="OrthoDB" id="9796486at2"/>
<dbReference type="GO" id="GO:0046872">
    <property type="term" value="F:metal ion binding"/>
    <property type="evidence" value="ECO:0007669"/>
    <property type="project" value="UniProtKB-KW"/>
</dbReference>
<evidence type="ECO:0000256" key="7">
    <source>
        <dbReference type="ARBA" id="ARBA00023014"/>
    </source>
</evidence>
<keyword evidence="4" id="KW-0479">Metal-binding</keyword>
<dbReference type="PANTHER" id="PTHR43112">
    <property type="entry name" value="FERREDOXIN"/>
    <property type="match status" value="1"/>
</dbReference>
<evidence type="ECO:0000256" key="4">
    <source>
        <dbReference type="ARBA" id="ARBA00022723"/>
    </source>
</evidence>
<evidence type="ECO:0000256" key="8">
    <source>
        <dbReference type="ARBA" id="ARBA00023075"/>
    </source>
</evidence>
<feature type="domain" description="2Fe-2S ferredoxin-type" evidence="10">
    <location>
        <begin position="15"/>
        <end position="99"/>
    </location>
</feature>
<evidence type="ECO:0000256" key="2">
    <source>
        <dbReference type="ARBA" id="ARBA00022448"/>
    </source>
</evidence>
<evidence type="ECO:0000259" key="10">
    <source>
        <dbReference type="PROSITE" id="PS51085"/>
    </source>
</evidence>
<protein>
    <submittedName>
        <fullName evidence="11">Ferredoxin</fullName>
    </submittedName>
</protein>
<accession>A0A1I0HA87</accession>
<dbReference type="Pfam" id="PF00111">
    <property type="entry name" value="Fer2"/>
    <property type="match status" value="1"/>
</dbReference>
<keyword evidence="2" id="KW-0813">Transport</keyword>
<dbReference type="InterPro" id="IPR006058">
    <property type="entry name" value="2Fe2S_fd_BS"/>
</dbReference>
<dbReference type="Gene3D" id="3.10.20.30">
    <property type="match status" value="1"/>
</dbReference>
<dbReference type="InterPro" id="IPR036010">
    <property type="entry name" value="2Fe-2S_ferredoxin-like_sf"/>
</dbReference>
<dbReference type="CDD" id="cd00207">
    <property type="entry name" value="fer2"/>
    <property type="match status" value="1"/>
</dbReference>
<comment type="cofactor">
    <cofactor evidence="9">
        <name>[2Fe-2S] cluster</name>
        <dbReference type="ChEBI" id="CHEBI:190135"/>
    </cofactor>
</comment>
<comment type="similarity">
    <text evidence="1">Belongs to the 2Fe2S plant-type ferredoxin family.</text>
</comment>
<keyword evidence="3" id="KW-0001">2Fe-2S</keyword>
<dbReference type="PROSITE" id="PS00197">
    <property type="entry name" value="2FE2S_FER_1"/>
    <property type="match status" value="1"/>
</dbReference>
<keyword evidence="5" id="KW-0249">Electron transport</keyword>
<dbReference type="InterPro" id="IPR012675">
    <property type="entry name" value="Beta-grasp_dom_sf"/>
</dbReference>
<dbReference type="EMBL" id="FOHK01000015">
    <property type="protein sequence ID" value="SET80722.1"/>
    <property type="molecule type" value="Genomic_DNA"/>
</dbReference>
<dbReference type="PANTHER" id="PTHR43112:SF3">
    <property type="entry name" value="FERREDOXIN-2, CHLOROPLASTIC"/>
    <property type="match status" value="1"/>
</dbReference>
<dbReference type="InterPro" id="IPR001041">
    <property type="entry name" value="2Fe-2S_ferredoxin-type"/>
</dbReference>
<evidence type="ECO:0000256" key="1">
    <source>
        <dbReference type="ARBA" id="ARBA00007874"/>
    </source>
</evidence>
<evidence type="ECO:0000256" key="3">
    <source>
        <dbReference type="ARBA" id="ARBA00022714"/>
    </source>
</evidence>
<sequence>MELPTSSAKDAQKDERKAVVIDGQKIPFTPEDKTLLVALEKHKIDAPYHCRDGFCGVCRATLKRGQVAYPNGEPLAYVGEGEILPCCCIPVTHIEIEIE</sequence>
<dbReference type="RefSeq" id="WP_093331648.1">
    <property type="nucleotide sequence ID" value="NZ_AP027363.1"/>
</dbReference>
<dbReference type="GO" id="GO:0051537">
    <property type="term" value="F:2 iron, 2 sulfur cluster binding"/>
    <property type="evidence" value="ECO:0007669"/>
    <property type="project" value="UniProtKB-KW"/>
</dbReference>
<proteinExistence type="inferred from homology"/>
<dbReference type="NCBIfam" id="NF007985">
    <property type="entry name" value="PRK10713.1"/>
    <property type="match status" value="1"/>
</dbReference>
<dbReference type="PROSITE" id="PS51085">
    <property type="entry name" value="2FE2S_FER_2"/>
    <property type="match status" value="1"/>
</dbReference>